<reference evidence="2" key="1">
    <citation type="journal article" date="2016" name="Nature">
        <title>Genome evolution in the allotetraploid frog Xenopus laevis.</title>
        <authorList>
            <person name="Session A.M."/>
            <person name="Uno Y."/>
            <person name="Kwon T."/>
            <person name="Chapman J.A."/>
            <person name="Toyoda A."/>
            <person name="Takahashi S."/>
            <person name="Fukui A."/>
            <person name="Hikosaka A."/>
            <person name="Suzuki A."/>
            <person name="Kondo M."/>
            <person name="van Heeringen S.J."/>
            <person name="Quigley I."/>
            <person name="Heinz S."/>
            <person name="Ogino H."/>
            <person name="Ochi H."/>
            <person name="Hellsten U."/>
            <person name="Lyons J.B."/>
            <person name="Simakov O."/>
            <person name="Putnam N."/>
            <person name="Stites J."/>
            <person name="Kuroki Y."/>
            <person name="Tanaka T."/>
            <person name="Michiue T."/>
            <person name="Watanabe M."/>
            <person name="Bogdanovic O."/>
            <person name="Lister R."/>
            <person name="Georgiou G."/>
            <person name="Paranjpe S.S."/>
            <person name="van Kruijsbergen I."/>
            <person name="Shu S."/>
            <person name="Carlson J."/>
            <person name="Kinoshita T."/>
            <person name="Ohta Y."/>
            <person name="Mawaribuchi S."/>
            <person name="Jenkins J."/>
            <person name="Grimwood J."/>
            <person name="Schmutz J."/>
            <person name="Mitros T."/>
            <person name="Mozaffari S.V."/>
            <person name="Suzuki Y."/>
            <person name="Haramoto Y."/>
            <person name="Yamamoto T.S."/>
            <person name="Takagi C."/>
            <person name="Heald R."/>
            <person name="Miller K."/>
            <person name="Haudenschild C."/>
            <person name="Kitzman J."/>
            <person name="Nakayama T."/>
            <person name="Izutsu Y."/>
            <person name="Robert J."/>
            <person name="Fortriede J."/>
            <person name="Burns K."/>
            <person name="Lotay V."/>
            <person name="Karimi K."/>
            <person name="Yasuoka Y."/>
            <person name="Dichmann D.S."/>
            <person name="Flajnik M.F."/>
            <person name="Houston D.W."/>
            <person name="Shendure J."/>
            <person name="DuPasquier L."/>
            <person name="Vize P.D."/>
            <person name="Zorn A.M."/>
            <person name="Ito M."/>
            <person name="Marcotte E.M."/>
            <person name="Wallingford J.B."/>
            <person name="Ito Y."/>
            <person name="Asashima M."/>
            <person name="Ueno N."/>
            <person name="Matsuda Y."/>
            <person name="Veenstra G.J."/>
            <person name="Fujiyama A."/>
            <person name="Harland R.M."/>
            <person name="Taira M."/>
            <person name="Rokhsar D.S."/>
        </authorList>
    </citation>
    <scope>NUCLEOTIDE SEQUENCE [LARGE SCALE GENOMIC DNA]</scope>
    <source>
        <strain evidence="2">J</strain>
    </source>
</reference>
<gene>
    <name evidence="1" type="ORF">XELAEV_18015330mg</name>
</gene>
<proteinExistence type="predicted"/>
<evidence type="ECO:0000313" key="1">
    <source>
        <dbReference type="EMBL" id="OCT92274.1"/>
    </source>
</evidence>
<dbReference type="Proteomes" id="UP000694892">
    <property type="component" value="Chromosome 2S"/>
</dbReference>
<evidence type="ECO:0000313" key="2">
    <source>
        <dbReference type="Proteomes" id="UP000694892"/>
    </source>
</evidence>
<protein>
    <submittedName>
        <fullName evidence="1">Uncharacterized protein</fullName>
    </submittedName>
</protein>
<dbReference type="AlphaFoldDB" id="A0A974DHS7"/>
<organism evidence="1 2">
    <name type="scientific">Xenopus laevis</name>
    <name type="common">African clawed frog</name>
    <dbReference type="NCBI Taxonomy" id="8355"/>
    <lineage>
        <taxon>Eukaryota</taxon>
        <taxon>Metazoa</taxon>
        <taxon>Chordata</taxon>
        <taxon>Craniata</taxon>
        <taxon>Vertebrata</taxon>
        <taxon>Euteleostomi</taxon>
        <taxon>Amphibia</taxon>
        <taxon>Batrachia</taxon>
        <taxon>Anura</taxon>
        <taxon>Pipoidea</taxon>
        <taxon>Pipidae</taxon>
        <taxon>Xenopodinae</taxon>
        <taxon>Xenopus</taxon>
        <taxon>Xenopus</taxon>
    </lineage>
</organism>
<dbReference type="EMBL" id="CM004469">
    <property type="protein sequence ID" value="OCT92274.1"/>
    <property type="molecule type" value="Genomic_DNA"/>
</dbReference>
<accession>A0A974DHS7</accession>
<sequence length="66" mass="7885">MELLATFLNAKWQHKILPRGNSKKQILSLLSHVSNIPYNLHLTCQRNFMLPTRHDNYCNRTLKYFL</sequence>
<name>A0A974DHS7_XENLA</name>